<feature type="domain" description="DUF6571" evidence="1">
    <location>
        <begin position="1"/>
        <end position="687"/>
    </location>
</feature>
<evidence type="ECO:0000259" key="1">
    <source>
        <dbReference type="Pfam" id="PF20211"/>
    </source>
</evidence>
<name>A0A448KA82_9ACTO</name>
<organism evidence="2 3">
    <name type="scientific">Actinomyces slackii</name>
    <dbReference type="NCBI Taxonomy" id="52774"/>
    <lineage>
        <taxon>Bacteria</taxon>
        <taxon>Bacillati</taxon>
        <taxon>Actinomycetota</taxon>
        <taxon>Actinomycetes</taxon>
        <taxon>Actinomycetales</taxon>
        <taxon>Actinomycetaceae</taxon>
        <taxon>Actinomyces</taxon>
    </lineage>
</organism>
<sequence>MTYVYLDYAQMKTVVAELNNYAEAIEQSGAEIRRANENNNGAGDIDGIMSWGELVAELRDTSAEIDNRVETAKSLNENGITPTDGNLISYVVPEKTDDDADVVVRHANGLLDANELTKLAEKNEKPSEETWNELINRLQNNQNDGVYADAVLSYIGPEGMLDLPYRTMDMFGFKPGLATGDFRHRNPQAMHDLNNIFGHMLASASRNWGDEKSSAFANQLADAAQYNSRRMCNLNATLFTTDQKDGEATALDYNDAMLITLARRLEAFEDPEIDTPAHETRDFSTLPPELGYFKDPLPGVVRAMTANPSAALEWLAPSDPSKTPLTATSSSDMISRIEGLVNRCDFRYENWTEDWTSIADRISRGDAGHGPTIVPHSYEDTRNTAAVSGIMNGVGEHLEPWVFKDHLSDKTRSRIGDVLSRYPAGIDKSTEEGNGDGKLLNDLGYSSTQPILTDKALRNLIAGMGEHHGFGNSIQNHHDREIETALTNYDPDRRHKITVVINDISRTNGFIAGSDAWHNTEIGEAEDAKLQVDKAATSWLASHIPVIGGEAATVTEWVHDFFFKPNNKDESENLSYKLTDIARDSTKSRITLAILDSRSNPLTPEEMRLKEGDIEDLRADAVIRDHLYDENENLDISPEALRAEDAADVRMALDHASKKISIMPGFEEPLESYVVDRFDEGCEIVKKIK</sequence>
<dbReference type="EMBL" id="LR134363">
    <property type="protein sequence ID" value="VEG73838.1"/>
    <property type="molecule type" value="Genomic_DNA"/>
</dbReference>
<protein>
    <recommendedName>
        <fullName evidence="1">DUF6571 domain-containing protein</fullName>
    </recommendedName>
</protein>
<keyword evidence="3" id="KW-1185">Reference proteome</keyword>
<dbReference type="RefSeq" id="WP_126412090.1">
    <property type="nucleotide sequence ID" value="NZ_CBCRWE010000036.1"/>
</dbReference>
<evidence type="ECO:0000313" key="3">
    <source>
        <dbReference type="Proteomes" id="UP000276899"/>
    </source>
</evidence>
<dbReference type="InterPro" id="IPR046701">
    <property type="entry name" value="DUF6571"/>
</dbReference>
<dbReference type="Proteomes" id="UP000276899">
    <property type="component" value="Chromosome"/>
</dbReference>
<dbReference type="AlphaFoldDB" id="A0A448KA82"/>
<dbReference type="Pfam" id="PF20211">
    <property type="entry name" value="DUF6571"/>
    <property type="match status" value="1"/>
</dbReference>
<dbReference type="KEGG" id="asla:NCTC11923_00450"/>
<gene>
    <name evidence="2" type="ORF">NCTC11923_00450</name>
</gene>
<proteinExistence type="predicted"/>
<accession>A0A448KA82</accession>
<evidence type="ECO:0000313" key="2">
    <source>
        <dbReference type="EMBL" id="VEG73838.1"/>
    </source>
</evidence>
<reference evidence="2 3" key="1">
    <citation type="submission" date="2018-12" db="EMBL/GenBank/DDBJ databases">
        <authorList>
            <consortium name="Pathogen Informatics"/>
        </authorList>
    </citation>
    <scope>NUCLEOTIDE SEQUENCE [LARGE SCALE GENOMIC DNA]</scope>
    <source>
        <strain evidence="2 3">NCTC11923</strain>
    </source>
</reference>